<dbReference type="AlphaFoldDB" id="C4GLD6"/>
<evidence type="ECO:0000313" key="2">
    <source>
        <dbReference type="EMBL" id="EEP67545.1"/>
    </source>
</evidence>
<comment type="caution">
    <text evidence="2">The sequence shown here is derived from an EMBL/GenBank/DDBJ whole genome shotgun (WGS) entry which is preliminary data.</text>
</comment>
<feature type="region of interest" description="Disordered" evidence="1">
    <location>
        <begin position="20"/>
        <end position="42"/>
    </location>
</feature>
<sequence>MHCPTLAYFLPAQAFRRLPRAGASPSTPRDNLFRLPKRHSRV</sequence>
<dbReference type="Proteomes" id="UP000003009">
    <property type="component" value="Unassembled WGS sequence"/>
</dbReference>
<protein>
    <submittedName>
        <fullName evidence="2">Uncharacterized protein</fullName>
    </submittedName>
</protein>
<evidence type="ECO:0000256" key="1">
    <source>
        <dbReference type="SAM" id="MobiDB-lite"/>
    </source>
</evidence>
<reference evidence="2" key="1">
    <citation type="submission" date="2009-04" db="EMBL/GenBank/DDBJ databases">
        <authorList>
            <person name="Weinstock G."/>
            <person name="Sodergren E."/>
            <person name="Clifton S."/>
            <person name="Fulton L."/>
            <person name="Fulton B."/>
            <person name="Courtney L."/>
            <person name="Fronick C."/>
            <person name="Harrison M."/>
            <person name="Strong C."/>
            <person name="Farmer C."/>
            <person name="Delahaunty K."/>
            <person name="Markovic C."/>
            <person name="Hall O."/>
            <person name="Minx P."/>
            <person name="Tomlinson C."/>
            <person name="Mitreva M."/>
            <person name="Nelson J."/>
            <person name="Hou S."/>
            <person name="Wollam A."/>
            <person name="Pepin K.H."/>
            <person name="Johnson M."/>
            <person name="Bhonagiri V."/>
            <person name="Nash W.E."/>
            <person name="Warren W."/>
            <person name="Chinwalla A."/>
            <person name="Mardis E.R."/>
            <person name="Wilson R.K."/>
        </authorList>
    </citation>
    <scope>NUCLEOTIDE SEQUENCE [LARGE SCALE GENOMIC DNA]</scope>
    <source>
        <strain evidence="2">ATCC 51147</strain>
    </source>
</reference>
<evidence type="ECO:0000313" key="3">
    <source>
        <dbReference type="Proteomes" id="UP000003009"/>
    </source>
</evidence>
<accession>C4GLD6</accession>
<name>C4GLD6_9NEIS</name>
<dbReference type="HOGENOM" id="CLU_3252809_0_0_4"/>
<proteinExistence type="predicted"/>
<dbReference type="EMBL" id="ACJW02000003">
    <property type="protein sequence ID" value="EEP67545.1"/>
    <property type="molecule type" value="Genomic_DNA"/>
</dbReference>
<organism evidence="2 3">
    <name type="scientific">Kingella oralis ATCC 51147</name>
    <dbReference type="NCBI Taxonomy" id="629741"/>
    <lineage>
        <taxon>Bacteria</taxon>
        <taxon>Pseudomonadati</taxon>
        <taxon>Pseudomonadota</taxon>
        <taxon>Betaproteobacteria</taxon>
        <taxon>Neisseriales</taxon>
        <taxon>Neisseriaceae</taxon>
        <taxon>Kingella</taxon>
    </lineage>
</organism>
<gene>
    <name evidence="2" type="ORF">GCWU000324_01793</name>
</gene>
<keyword evidence="3" id="KW-1185">Reference proteome</keyword>
<dbReference type="STRING" id="629741.GCWU000324_01793"/>